<feature type="region of interest" description="Disordered" evidence="1">
    <location>
        <begin position="1"/>
        <end position="35"/>
    </location>
</feature>
<protein>
    <submittedName>
        <fullName evidence="2">Uncharacterized protein</fullName>
    </submittedName>
</protein>
<evidence type="ECO:0000313" key="3">
    <source>
        <dbReference type="Proteomes" id="UP000199423"/>
    </source>
</evidence>
<organism evidence="2 3">
    <name type="scientific">Hyphomicrobium facile</name>
    <dbReference type="NCBI Taxonomy" id="51670"/>
    <lineage>
        <taxon>Bacteria</taxon>
        <taxon>Pseudomonadati</taxon>
        <taxon>Pseudomonadota</taxon>
        <taxon>Alphaproteobacteria</taxon>
        <taxon>Hyphomicrobiales</taxon>
        <taxon>Hyphomicrobiaceae</taxon>
        <taxon>Hyphomicrobium</taxon>
    </lineage>
</organism>
<sequence length="35" mass="3588">MAAKAKGYFEKGLGYSKGGRSGGERTSINSVVALP</sequence>
<evidence type="ECO:0000313" key="2">
    <source>
        <dbReference type="EMBL" id="SFV25779.1"/>
    </source>
</evidence>
<reference evidence="3" key="1">
    <citation type="submission" date="2016-10" db="EMBL/GenBank/DDBJ databases">
        <authorList>
            <person name="Varghese N."/>
            <person name="Submissions S."/>
        </authorList>
    </citation>
    <scope>NUCLEOTIDE SEQUENCE [LARGE SCALE GENOMIC DNA]</scope>
    <source>
        <strain evidence="3">DSM 1565</strain>
    </source>
</reference>
<proteinExistence type="predicted"/>
<gene>
    <name evidence="2" type="ORF">SAMN04488557_0120</name>
</gene>
<dbReference type="AlphaFoldDB" id="A0A1I7MTP9"/>
<dbReference type="EMBL" id="FPCH01000001">
    <property type="protein sequence ID" value="SFV25779.1"/>
    <property type="molecule type" value="Genomic_DNA"/>
</dbReference>
<feature type="compositionally biased region" description="Polar residues" evidence="1">
    <location>
        <begin position="24"/>
        <end position="35"/>
    </location>
</feature>
<keyword evidence="3" id="KW-1185">Reference proteome</keyword>
<accession>A0A1I7MTP9</accession>
<name>A0A1I7MTP9_9HYPH</name>
<evidence type="ECO:0000256" key="1">
    <source>
        <dbReference type="SAM" id="MobiDB-lite"/>
    </source>
</evidence>
<dbReference type="Proteomes" id="UP000199423">
    <property type="component" value="Unassembled WGS sequence"/>
</dbReference>